<gene>
    <name evidence="1" type="ORF">BDD26_3334</name>
</gene>
<dbReference type="RefSeq" id="WP_170140419.1">
    <property type="nucleotide sequence ID" value="NZ_QTUB01000001.1"/>
</dbReference>
<dbReference type="Proteomes" id="UP000256294">
    <property type="component" value="Unassembled WGS sequence"/>
</dbReference>
<keyword evidence="2" id="KW-1185">Reference proteome</keyword>
<name>A0A3D9UJ52_9GAMM</name>
<protein>
    <submittedName>
        <fullName evidence="1">Uncharacterized protein</fullName>
    </submittedName>
</protein>
<evidence type="ECO:0000313" key="1">
    <source>
        <dbReference type="EMBL" id="REF28433.1"/>
    </source>
</evidence>
<dbReference type="AlphaFoldDB" id="A0A3D9UJ52"/>
<comment type="caution">
    <text evidence="1">The sequence shown here is derived from an EMBL/GenBank/DDBJ whole genome shotgun (WGS) entry which is preliminary data.</text>
</comment>
<evidence type="ECO:0000313" key="2">
    <source>
        <dbReference type="Proteomes" id="UP000256294"/>
    </source>
</evidence>
<dbReference type="EMBL" id="QTUB01000001">
    <property type="protein sequence ID" value="REF28433.1"/>
    <property type="molecule type" value="Genomic_DNA"/>
</dbReference>
<reference evidence="1 2" key="1">
    <citation type="submission" date="2018-08" db="EMBL/GenBank/DDBJ databases">
        <title>Genomic Encyclopedia of Archaeal and Bacterial Type Strains, Phase II (KMG-II): from individual species to whole genera.</title>
        <authorList>
            <person name="Goeker M."/>
        </authorList>
    </citation>
    <scope>NUCLEOTIDE SEQUENCE [LARGE SCALE GENOMIC DNA]</scope>
    <source>
        <strain evidence="1 2">DSM 17905</strain>
    </source>
</reference>
<accession>A0A3D9UJ52</accession>
<proteinExistence type="predicted"/>
<organism evidence="1 2">
    <name type="scientific">Xenorhabdus cabanillasii</name>
    <dbReference type="NCBI Taxonomy" id="351673"/>
    <lineage>
        <taxon>Bacteria</taxon>
        <taxon>Pseudomonadati</taxon>
        <taxon>Pseudomonadota</taxon>
        <taxon>Gammaproteobacteria</taxon>
        <taxon>Enterobacterales</taxon>
        <taxon>Morganellaceae</taxon>
        <taxon>Xenorhabdus</taxon>
    </lineage>
</organism>
<sequence length="55" mass="6185">MKELTTIELGQVSGAGSVFLKEIEEYAKHVIEDIPYAIRPAWPIIPPYLEPVCDN</sequence>